<dbReference type="EMBL" id="JAPFQN010000004">
    <property type="protein sequence ID" value="MCX2743636.1"/>
    <property type="molecule type" value="Genomic_DNA"/>
</dbReference>
<protein>
    <submittedName>
        <fullName evidence="2">SusD/RagB family nutrient-binding outer membrane lipoprotein</fullName>
    </submittedName>
</protein>
<reference evidence="2 3" key="1">
    <citation type="submission" date="2022-11" db="EMBL/GenBank/DDBJ databases">
        <title>The characterization of three novel Bacteroidetes species and genomic analysis of their roles in tidal elemental geochemical cycles.</title>
        <authorList>
            <person name="Ma K."/>
        </authorList>
    </citation>
    <scope>NUCLEOTIDE SEQUENCE [LARGE SCALE GENOMIC DNA]</scope>
    <source>
        <strain evidence="2 3">M17</strain>
    </source>
</reference>
<keyword evidence="3" id="KW-1185">Reference proteome</keyword>
<evidence type="ECO:0000256" key="1">
    <source>
        <dbReference type="SAM" id="MobiDB-lite"/>
    </source>
</evidence>
<accession>A0ABT3RPB6</accession>
<dbReference type="Proteomes" id="UP001209885">
    <property type="component" value="Unassembled WGS sequence"/>
</dbReference>
<dbReference type="PROSITE" id="PS51257">
    <property type="entry name" value="PROKAR_LIPOPROTEIN"/>
    <property type="match status" value="1"/>
</dbReference>
<name>A0ABT3RPB6_9BACT</name>
<dbReference type="Pfam" id="PF12771">
    <property type="entry name" value="SusD-like_2"/>
    <property type="match status" value="1"/>
</dbReference>
<feature type="region of interest" description="Disordered" evidence="1">
    <location>
        <begin position="452"/>
        <end position="475"/>
    </location>
</feature>
<dbReference type="InterPro" id="IPR041662">
    <property type="entry name" value="SusD-like_2"/>
</dbReference>
<gene>
    <name evidence="2" type="ORF">OO013_07160</name>
</gene>
<keyword evidence="2" id="KW-0449">Lipoprotein</keyword>
<organism evidence="2 3">
    <name type="scientific">Mangrovivirga halotolerans</name>
    <dbReference type="NCBI Taxonomy" id="2993936"/>
    <lineage>
        <taxon>Bacteria</taxon>
        <taxon>Pseudomonadati</taxon>
        <taxon>Bacteroidota</taxon>
        <taxon>Cytophagia</taxon>
        <taxon>Cytophagales</taxon>
        <taxon>Mangrovivirgaceae</taxon>
        <taxon>Mangrovivirga</taxon>
    </lineage>
</organism>
<proteinExistence type="predicted"/>
<comment type="caution">
    <text evidence="2">The sequence shown here is derived from an EMBL/GenBank/DDBJ whole genome shotgun (WGS) entry which is preliminary data.</text>
</comment>
<dbReference type="InterPro" id="IPR011990">
    <property type="entry name" value="TPR-like_helical_dom_sf"/>
</dbReference>
<sequence>MFKKYIYILSTLAIFSCDDIVKPELNVNPNNPTSAPYENILTGSEVGNIVLQTGETARRAGILNGYYTGIDRQYEGVTNYQVTADAFDALWDDAFVNTLRNAKVARTQAEEEGVQGVAIGITQLLEAMALGTSASLYGDIPFDEAGELQFENPVYEDQTIVYDKLQTLLDEAINNLSAGTGVPPSGSEIYFNGNATKWIEVAYSLKARYYMHTKEYANALAAAQLGISSLESSLMAPHAGSAIDNSNLTWQLFFNESRGADLVVSDFMISLVNPDDTENPNPMMYRGNAKTDETGRYNYYFQNNDIGFQPNDESGSWAARDADAPIITYEENLLTIAEATLRTGTFDQGLTALNEYRAFMNGGGYMNLDPADVTYEAYVEADFQSGGIENPDGISQDDALLREILEERYITLFGQIEGFNDMRRTINESIVRVPVQPNTGNELPQRFIYPQSEIDRNSSTPDPIPGLFDPTPVNQ</sequence>
<evidence type="ECO:0000313" key="2">
    <source>
        <dbReference type="EMBL" id="MCX2743636.1"/>
    </source>
</evidence>
<dbReference type="RefSeq" id="WP_266056036.1">
    <property type="nucleotide sequence ID" value="NZ_JAPFQN010000004.1"/>
</dbReference>
<dbReference type="Gene3D" id="1.25.40.390">
    <property type="match status" value="1"/>
</dbReference>
<dbReference type="SUPFAM" id="SSF48452">
    <property type="entry name" value="TPR-like"/>
    <property type="match status" value="1"/>
</dbReference>
<evidence type="ECO:0000313" key="3">
    <source>
        <dbReference type="Proteomes" id="UP001209885"/>
    </source>
</evidence>